<evidence type="ECO:0000256" key="1">
    <source>
        <dbReference type="SAM" id="MobiDB-lite"/>
    </source>
</evidence>
<protein>
    <submittedName>
        <fullName evidence="2">Uncharacterized protein</fullName>
    </submittedName>
</protein>
<gene>
    <name evidence="2" type="ORF">G3I46_24670</name>
</gene>
<keyword evidence="3" id="KW-1185">Reference proteome</keyword>
<feature type="region of interest" description="Disordered" evidence="1">
    <location>
        <begin position="244"/>
        <end position="265"/>
    </location>
</feature>
<proteinExistence type="predicted"/>
<reference evidence="2 3" key="1">
    <citation type="submission" date="2020-01" db="EMBL/GenBank/DDBJ databases">
        <title>Insect and environment-associated Actinomycetes.</title>
        <authorList>
            <person name="Currrie C."/>
            <person name="Chevrette M."/>
            <person name="Carlson C."/>
            <person name="Stubbendieck R."/>
            <person name="Wendt-Pienkowski E."/>
        </authorList>
    </citation>
    <scope>NUCLEOTIDE SEQUENCE [LARGE SCALE GENOMIC DNA]</scope>
    <source>
        <strain evidence="2 3">SID14172</strain>
    </source>
</reference>
<dbReference type="Proteomes" id="UP000469545">
    <property type="component" value="Unassembled WGS sequence"/>
</dbReference>
<name>A0A6N9UTC0_9ACTN</name>
<evidence type="ECO:0000313" key="2">
    <source>
        <dbReference type="EMBL" id="NEB19649.1"/>
    </source>
</evidence>
<feature type="compositionally biased region" description="Low complexity" evidence="1">
    <location>
        <begin position="247"/>
        <end position="265"/>
    </location>
</feature>
<dbReference type="EMBL" id="JAAGMB010000543">
    <property type="protein sequence ID" value="NEB19649.1"/>
    <property type="molecule type" value="Genomic_DNA"/>
</dbReference>
<dbReference type="RefSeq" id="WP_164141918.1">
    <property type="nucleotide sequence ID" value="NZ_JAAGMB010000543.1"/>
</dbReference>
<accession>A0A6N9UTC0</accession>
<dbReference type="AlphaFoldDB" id="A0A6N9UTC0"/>
<organism evidence="2 3">
    <name type="scientific">Streptomyces coelicoflavus</name>
    <dbReference type="NCBI Taxonomy" id="285562"/>
    <lineage>
        <taxon>Bacteria</taxon>
        <taxon>Bacillati</taxon>
        <taxon>Actinomycetota</taxon>
        <taxon>Actinomycetes</taxon>
        <taxon>Kitasatosporales</taxon>
        <taxon>Streptomycetaceae</taxon>
        <taxon>Streptomyces</taxon>
    </lineage>
</organism>
<sequence length="265" mass="28335">MTTTETIRTSAPSLPERLLDLGADFTRHHDVLKLISTLNGLDLTKAVAEHIPVTQALARGSLDLRQALDNGSGNSLSWEARCAAERMMQLANLAVLAADHLSTAAGLSYKAVHHRPHLAKAEKHIECAKQLTSLGAEDCLTAAGFLARQLRRQNLIPAQRPPALTAAQHTALHTVAAGHVVINQAVNKPLVERGQERLAVTTLRSLESRGLISRGHAAFPPGSERLCLTQDGIRALAAVLEQPRLAPPTTSRPAIRPAAARSAAR</sequence>
<evidence type="ECO:0000313" key="3">
    <source>
        <dbReference type="Proteomes" id="UP000469545"/>
    </source>
</evidence>
<comment type="caution">
    <text evidence="2">The sequence shown here is derived from an EMBL/GenBank/DDBJ whole genome shotgun (WGS) entry which is preliminary data.</text>
</comment>